<feature type="region of interest" description="Disordered" evidence="12">
    <location>
        <begin position="687"/>
        <end position="734"/>
    </location>
</feature>
<accession>A0A6A5X3A7</accession>
<dbReference type="CDD" id="cd06081">
    <property type="entry name" value="KOW_Spt5_1"/>
    <property type="match status" value="1"/>
</dbReference>
<dbReference type="InterPro" id="IPR013154">
    <property type="entry name" value="ADH-like_N"/>
</dbReference>
<dbReference type="CDD" id="cd06084">
    <property type="entry name" value="KOW_Spt5_4"/>
    <property type="match status" value="1"/>
</dbReference>
<dbReference type="SUPFAM" id="SSF50104">
    <property type="entry name" value="Translation proteins SH3-like domain"/>
    <property type="match status" value="1"/>
</dbReference>
<dbReference type="GO" id="GO:0006368">
    <property type="term" value="P:transcription elongation by RNA polymerase II"/>
    <property type="evidence" value="ECO:0007669"/>
    <property type="project" value="TreeGrafter"/>
</dbReference>
<dbReference type="Pfam" id="PF00107">
    <property type="entry name" value="ADH_zinc_N"/>
    <property type="match status" value="1"/>
</dbReference>
<keyword evidence="17" id="KW-1185">Reference proteome</keyword>
<dbReference type="GO" id="GO:0006357">
    <property type="term" value="P:regulation of transcription by RNA polymerase II"/>
    <property type="evidence" value="ECO:0007669"/>
    <property type="project" value="InterPro"/>
</dbReference>
<feature type="compositionally biased region" description="Acidic residues" evidence="12">
    <location>
        <begin position="456"/>
        <end position="475"/>
    </location>
</feature>
<dbReference type="Proteomes" id="UP000799779">
    <property type="component" value="Unassembled WGS sequence"/>
</dbReference>
<dbReference type="CDD" id="cd08241">
    <property type="entry name" value="QOR1"/>
    <property type="match status" value="1"/>
</dbReference>
<dbReference type="InterPro" id="IPR041977">
    <property type="entry name" value="KOW_Spt5_4"/>
</dbReference>
<feature type="region of interest" description="Disordered" evidence="12">
    <location>
        <begin position="1257"/>
        <end position="1382"/>
    </location>
</feature>
<feature type="compositionally biased region" description="Polar residues" evidence="12">
    <location>
        <begin position="346"/>
        <end position="356"/>
    </location>
</feature>
<dbReference type="Pfam" id="PF23042">
    <property type="entry name" value="KOW1_SPT5"/>
    <property type="match status" value="1"/>
</dbReference>
<feature type="compositionally biased region" description="Gly residues" evidence="12">
    <location>
        <begin position="1259"/>
        <end position="1270"/>
    </location>
</feature>
<evidence type="ECO:0000256" key="1">
    <source>
        <dbReference type="ARBA" id="ARBA00004123"/>
    </source>
</evidence>
<dbReference type="SMART" id="SM00739">
    <property type="entry name" value="KOW"/>
    <property type="match status" value="5"/>
</dbReference>
<evidence type="ECO:0000259" key="15">
    <source>
        <dbReference type="SMART" id="SM01104"/>
    </source>
</evidence>
<proteinExistence type="inferred from homology"/>
<dbReference type="GO" id="GO:0003729">
    <property type="term" value="F:mRNA binding"/>
    <property type="evidence" value="ECO:0007669"/>
    <property type="project" value="TreeGrafter"/>
</dbReference>
<dbReference type="GO" id="GO:0006397">
    <property type="term" value="P:mRNA processing"/>
    <property type="evidence" value="ECO:0007669"/>
    <property type="project" value="UniProtKB-KW"/>
</dbReference>
<dbReference type="GO" id="GO:0016491">
    <property type="term" value="F:oxidoreductase activity"/>
    <property type="evidence" value="ECO:0007669"/>
    <property type="project" value="InterPro"/>
</dbReference>
<dbReference type="PANTHER" id="PTHR11125">
    <property type="entry name" value="SUPPRESSOR OF TY 5"/>
    <property type="match status" value="1"/>
</dbReference>
<dbReference type="InterPro" id="IPR024945">
    <property type="entry name" value="Spt5_C_dom"/>
</dbReference>
<dbReference type="Gene3D" id="3.90.180.10">
    <property type="entry name" value="Medium-chain alcohol dehydrogenases, catalytic domain"/>
    <property type="match status" value="1"/>
</dbReference>
<dbReference type="InterPro" id="IPR057936">
    <property type="entry name" value="KOWx_Spt5"/>
</dbReference>
<evidence type="ECO:0000259" key="14">
    <source>
        <dbReference type="SMART" id="SM00829"/>
    </source>
</evidence>
<comment type="subcellular location">
    <subcellularLocation>
        <location evidence="1">Nucleus</location>
    </subcellularLocation>
</comment>
<dbReference type="CDD" id="cd09888">
    <property type="entry name" value="NGN_Euk"/>
    <property type="match status" value="1"/>
</dbReference>
<feature type="compositionally biased region" description="Low complexity" evidence="12">
    <location>
        <begin position="1347"/>
        <end position="1362"/>
    </location>
</feature>
<dbReference type="Pfam" id="PF08240">
    <property type="entry name" value="ADH_N"/>
    <property type="match status" value="1"/>
</dbReference>
<name>A0A6A5X3A7_9PLEO</name>
<feature type="compositionally biased region" description="Gly residues" evidence="12">
    <location>
        <begin position="1162"/>
        <end position="1208"/>
    </location>
</feature>
<keyword evidence="6" id="KW-0804">Transcription</keyword>
<dbReference type="FunFam" id="2.30.30.30:FF:000029">
    <property type="entry name" value="Transcription elongation factor SPT5"/>
    <property type="match status" value="1"/>
</dbReference>
<evidence type="ECO:0000256" key="6">
    <source>
        <dbReference type="ARBA" id="ARBA00023163"/>
    </source>
</evidence>
<evidence type="ECO:0000256" key="12">
    <source>
        <dbReference type="SAM" id="MobiDB-lite"/>
    </source>
</evidence>
<dbReference type="GO" id="GO:0008270">
    <property type="term" value="F:zinc ion binding"/>
    <property type="evidence" value="ECO:0007669"/>
    <property type="project" value="InterPro"/>
</dbReference>
<evidence type="ECO:0000256" key="2">
    <source>
        <dbReference type="ARBA" id="ARBA00006956"/>
    </source>
</evidence>
<comment type="function">
    <text evidence="8">The SPT4-SPT5 complex mediates both activation and inhibition of transcription elongation, and plays a role in pre-mRNA processing. This complex seems to be important for the stability of the RNA polymerase II elongation machinery on the chromatin template but not for the inherent ability of this machinery to translocate down the gene.</text>
</comment>
<evidence type="ECO:0000256" key="10">
    <source>
        <dbReference type="ARBA" id="ARBA00029865"/>
    </source>
</evidence>
<keyword evidence="7" id="KW-0539">Nucleus</keyword>
<feature type="compositionally biased region" description="Basic and acidic residues" evidence="12">
    <location>
        <begin position="492"/>
        <end position="510"/>
    </location>
</feature>
<dbReference type="Pfam" id="PF23037">
    <property type="entry name" value="KOWx_SPT5"/>
    <property type="match status" value="1"/>
</dbReference>
<feature type="domain" description="KOW" evidence="13">
    <location>
        <begin position="1070"/>
        <end position="1097"/>
    </location>
</feature>
<dbReference type="Pfam" id="PF11942">
    <property type="entry name" value="Spt5_N"/>
    <property type="match status" value="1"/>
</dbReference>
<feature type="domain" description="Enoyl reductase (ER)" evidence="14">
    <location>
        <begin position="11"/>
        <end position="325"/>
    </location>
</feature>
<dbReference type="InterPro" id="IPR014722">
    <property type="entry name" value="Rib_uL2_dom2"/>
</dbReference>
<sequence length="1382" mass="147620">MQAILINDFVSDLADLKPRDTQLPKAKANELQIRITHAALTHVDTLYAQGLHQNNQRHVKPPFILGTEFAGVVTSSSSSSFKPGTRVFGGGLGSYAESICVAEGSVRQVPEQWTNADACAVGASGAVGWGSLIFVAKLKQGETALILGASGGLGVMAIQIAKAVGAKVIAVVGKDKAQIVKGIGADAVVDYRDADWENKVKALTEDGEGVHVVYDAIGAIESGLKCLRYRGRLVIVGFAARGGQIEQVRANRMLLKSATVHGYRFGEDGRRFPEHTQTVWDGFMEMVKDGKIQPVIYGEEYRGLNSVPRAMKDLNAHKVWGRAILRINEAEEQELQRSKLHVAQPASMSGYGNHSGSESEDDEVFNPAPMVDEDDLAPAANARRKASARADDEDDEDQASGAKPRAGDDEDEEDGAGDEDENDDEEDEDDEDEDDEDEVRPHKRRKKARRNIFVDLEAEVDDEDEEEEEGDDEIADEVHPDDLLEPTGADLDDSRHRDLDRTREVNAQKDAEQLARELDEKYRRREQQRQQRAAAGIIPIAIPTINDPSIWVLKCRPGKEREIVLSITKRMDEQARLGKIPKVYSAFERGGGMGGYLYVEADSKTDLQEMLDGVANVFMGTDPKSIAVKERPDLVKKRKRPPLEEGKFVRMVRPPLYKGDLAKVVEVHANGLDCTVQLVPRLDYGHGEDANASVDGGKRKRVGFAQPKDRPPQKLFSETEAKKRHMKHLSMSGSGASRTFTYKGDDYQNGFLIKDVKVNFISTENVNPRMEEMQFFSTTSADGTETLDLMAVQAAQKAGQTGASFATGDNVEIFDGEQKGLRGTTVSVTGDIITLRVTEGNLKGRTIDAPVKILRKLFRDGDHVKVIGGSKYVDEVGMVTKIKDDKVTLLCDSTQEEITVFSKDLKRAVDAATLGSDSPWDLMDFVQIDATTVGVIVKVDREIVRVMDQNNNIRSFVHSQVSSVVSPNRNAVATDRDGSEIHKDDRVKEVGGENRDGKVLYIHRGILFLESVNKTEQYGVFVARSNNVLSTTLKGGQKAMGPDLGKINPALLAGANGTAMPPPQRPMGRDKLIGKTVSVRKGPHKGLLGIVKDTMGDEVRLELHTKSKHISIHRTLLTVKDPLTGQAIDMGANKFPNRARGGFSGATPNHNSGSRTPSWGNTGRGGGGGSSGPSWGGGSAASGGRTPGWGGGAGGRTPAWGGDGGRTAYGGDGGRTAYGGDGSRTAYGGGATAYGGATSYGGATAYGGGDGSRTAYGGFNAGGRTPGGPSWGNAPSKSSNNLSAPTPGGYNAPTPAPYSAPTPSGYGGYSAPTPGGPMDAPTPGYSAPTPGDSGAGPTPRGYGGYGATPAAAPTPGAWADTPWGGGPETPAPSGMDEEPGYN</sequence>
<evidence type="ECO:0000256" key="9">
    <source>
        <dbReference type="ARBA" id="ARBA00025870"/>
    </source>
</evidence>
<evidence type="ECO:0000256" key="11">
    <source>
        <dbReference type="ARBA" id="ARBA00031006"/>
    </source>
</evidence>
<dbReference type="InterPro" id="IPR041976">
    <property type="entry name" value="KOW_Spt5_3"/>
</dbReference>
<dbReference type="SUPFAM" id="SSF50129">
    <property type="entry name" value="GroES-like"/>
    <property type="match status" value="1"/>
</dbReference>
<feature type="region of interest" description="Disordered" evidence="12">
    <location>
        <begin position="336"/>
        <end position="510"/>
    </location>
</feature>
<feature type="domain" description="KOW" evidence="13">
    <location>
        <begin position="642"/>
        <end position="670"/>
    </location>
</feature>
<dbReference type="Gene3D" id="2.30.30.30">
    <property type="match status" value="3"/>
</dbReference>
<feature type="compositionally biased region" description="Basic residues" evidence="12">
    <location>
        <begin position="441"/>
        <end position="450"/>
    </location>
</feature>
<dbReference type="Pfam" id="PF23284">
    <property type="entry name" value="KOW2_Spt5"/>
    <property type="match status" value="1"/>
</dbReference>
<feature type="domain" description="KOW" evidence="13">
    <location>
        <begin position="980"/>
        <end position="1005"/>
    </location>
</feature>
<gene>
    <name evidence="16" type="ORF">P154DRAFT_550441</name>
</gene>
<dbReference type="InterPro" id="IPR036291">
    <property type="entry name" value="NAD(P)-bd_dom_sf"/>
</dbReference>
<dbReference type="SMART" id="SM01104">
    <property type="entry name" value="CTD"/>
    <property type="match status" value="1"/>
</dbReference>
<dbReference type="OrthoDB" id="28901at2759"/>
<keyword evidence="5" id="KW-0507">mRNA processing</keyword>
<dbReference type="Gene3D" id="3.30.70.940">
    <property type="entry name" value="NusG, N-terminal domain"/>
    <property type="match status" value="1"/>
</dbReference>
<dbReference type="Pfam" id="PF23290">
    <property type="entry name" value="KOW5_SPT5"/>
    <property type="match status" value="1"/>
</dbReference>
<evidence type="ECO:0000256" key="4">
    <source>
        <dbReference type="ARBA" id="ARBA00021370"/>
    </source>
</evidence>
<dbReference type="Pfam" id="PF23291">
    <property type="entry name" value="KOW4_SPT5"/>
    <property type="match status" value="1"/>
</dbReference>
<dbReference type="InterPro" id="IPR020843">
    <property type="entry name" value="ER"/>
</dbReference>
<feature type="compositionally biased region" description="Basic and acidic residues" evidence="12">
    <location>
        <begin position="707"/>
        <end position="721"/>
    </location>
</feature>
<feature type="compositionally biased region" description="Polar residues" evidence="12">
    <location>
        <begin position="1273"/>
        <end position="1284"/>
    </location>
</feature>
<comment type="subunit">
    <text evidence="9">Component of the SPT4-SPT5 complex. Interacts with RNA polymerase II.</text>
</comment>
<protein>
    <recommendedName>
        <fullName evidence="3">Transcription elongation factor SPT5</fullName>
    </recommendedName>
    <alternativeName>
        <fullName evidence="10 11">Chromatin Elongation factor SPT5</fullName>
    </alternativeName>
    <alternativeName>
        <fullName evidence="4">Transcription elongation factor spt5</fullName>
    </alternativeName>
</protein>
<dbReference type="SUPFAM" id="SSF51735">
    <property type="entry name" value="NAD(P)-binding Rossmann-fold domains"/>
    <property type="match status" value="1"/>
</dbReference>
<reference evidence="16" key="1">
    <citation type="journal article" date="2020" name="Stud. Mycol.">
        <title>101 Dothideomycetes genomes: a test case for predicting lifestyles and emergence of pathogens.</title>
        <authorList>
            <person name="Haridas S."/>
            <person name="Albert R."/>
            <person name="Binder M."/>
            <person name="Bloem J."/>
            <person name="Labutti K."/>
            <person name="Salamov A."/>
            <person name="Andreopoulos B."/>
            <person name="Baker S."/>
            <person name="Barry K."/>
            <person name="Bills G."/>
            <person name="Bluhm B."/>
            <person name="Cannon C."/>
            <person name="Castanera R."/>
            <person name="Culley D."/>
            <person name="Daum C."/>
            <person name="Ezra D."/>
            <person name="Gonzalez J."/>
            <person name="Henrissat B."/>
            <person name="Kuo A."/>
            <person name="Liang C."/>
            <person name="Lipzen A."/>
            <person name="Lutzoni F."/>
            <person name="Magnuson J."/>
            <person name="Mondo S."/>
            <person name="Nolan M."/>
            <person name="Ohm R."/>
            <person name="Pangilinan J."/>
            <person name="Park H.-J."/>
            <person name="Ramirez L."/>
            <person name="Alfaro M."/>
            <person name="Sun H."/>
            <person name="Tritt A."/>
            <person name="Yoshinaga Y."/>
            <person name="Zwiers L.-H."/>
            <person name="Turgeon B."/>
            <person name="Goodwin S."/>
            <person name="Spatafora J."/>
            <person name="Crous P."/>
            <person name="Grigoriev I."/>
        </authorList>
    </citation>
    <scope>NUCLEOTIDE SEQUENCE</scope>
    <source>
        <strain evidence="16">CBS 123094</strain>
    </source>
</reference>
<feature type="region of interest" description="Disordered" evidence="12">
    <location>
        <begin position="1130"/>
        <end position="1208"/>
    </location>
</feature>
<dbReference type="CDD" id="cd06085">
    <property type="entry name" value="KOW_Spt5_5"/>
    <property type="match status" value="1"/>
</dbReference>
<feature type="domain" description="KOW" evidence="13">
    <location>
        <begin position="804"/>
        <end position="831"/>
    </location>
</feature>
<dbReference type="InterPro" id="IPR005100">
    <property type="entry name" value="NGN-domain"/>
</dbReference>
<dbReference type="Gene3D" id="3.40.50.720">
    <property type="entry name" value="NAD(P)-binding Rossmann-like Domain"/>
    <property type="match status" value="1"/>
</dbReference>
<dbReference type="SMART" id="SM00829">
    <property type="entry name" value="PKS_ER"/>
    <property type="match status" value="1"/>
</dbReference>
<dbReference type="CDD" id="cd06083">
    <property type="entry name" value="KOW_Spt5_3"/>
    <property type="match status" value="1"/>
</dbReference>
<evidence type="ECO:0000256" key="7">
    <source>
        <dbReference type="ARBA" id="ARBA00023242"/>
    </source>
</evidence>
<feature type="compositionally biased region" description="Acidic residues" evidence="12">
    <location>
        <begin position="408"/>
        <end position="438"/>
    </location>
</feature>
<evidence type="ECO:0000313" key="16">
    <source>
        <dbReference type="EMBL" id="KAF2007384.1"/>
    </source>
</evidence>
<dbReference type="InterPro" id="IPR011032">
    <property type="entry name" value="GroES-like_sf"/>
</dbReference>
<dbReference type="PANTHER" id="PTHR11125:SF7">
    <property type="entry name" value="TRANSCRIPTION ELONGATION FACTOR SPT5"/>
    <property type="match status" value="1"/>
</dbReference>
<dbReference type="Pfam" id="PF03439">
    <property type="entry name" value="Spt5-NGN"/>
    <property type="match status" value="1"/>
</dbReference>
<dbReference type="GO" id="GO:0032044">
    <property type="term" value="C:DSIF complex"/>
    <property type="evidence" value="ECO:0007669"/>
    <property type="project" value="TreeGrafter"/>
</dbReference>
<organism evidence="16 17">
    <name type="scientific">Amniculicola lignicola CBS 123094</name>
    <dbReference type="NCBI Taxonomy" id="1392246"/>
    <lineage>
        <taxon>Eukaryota</taxon>
        <taxon>Fungi</taxon>
        <taxon>Dikarya</taxon>
        <taxon>Ascomycota</taxon>
        <taxon>Pezizomycotina</taxon>
        <taxon>Dothideomycetes</taxon>
        <taxon>Pleosporomycetidae</taxon>
        <taxon>Pleosporales</taxon>
        <taxon>Amniculicolaceae</taxon>
        <taxon>Amniculicola</taxon>
    </lineage>
</organism>
<dbReference type="InterPro" id="IPR041975">
    <property type="entry name" value="KOW_Spt5_2"/>
</dbReference>
<dbReference type="InterPro" id="IPR039385">
    <property type="entry name" value="NGN_Euk"/>
</dbReference>
<evidence type="ECO:0000256" key="5">
    <source>
        <dbReference type="ARBA" id="ARBA00022664"/>
    </source>
</evidence>
<dbReference type="InterPro" id="IPR005824">
    <property type="entry name" value="KOW"/>
</dbReference>
<dbReference type="InterPro" id="IPR008991">
    <property type="entry name" value="Translation_prot_SH3-like_sf"/>
</dbReference>
<dbReference type="CDD" id="cd06082">
    <property type="entry name" value="KOW_Spt5_2"/>
    <property type="match status" value="1"/>
</dbReference>
<dbReference type="PROSITE" id="PS01162">
    <property type="entry name" value="QOR_ZETA_CRYSTAL"/>
    <property type="match status" value="1"/>
</dbReference>
<feature type="domain" description="Spt5 C-terminal" evidence="15">
    <location>
        <begin position="1183"/>
        <end position="1330"/>
    </location>
</feature>
<dbReference type="InterPro" id="IPR002364">
    <property type="entry name" value="Quin_OxRdtase/zeta-crystal_CS"/>
</dbReference>
<dbReference type="InterPro" id="IPR022581">
    <property type="entry name" value="Spt5_N"/>
</dbReference>
<dbReference type="EMBL" id="ML977557">
    <property type="protein sequence ID" value="KAF2007384.1"/>
    <property type="molecule type" value="Genomic_DNA"/>
</dbReference>
<dbReference type="InterPro" id="IPR036735">
    <property type="entry name" value="NGN_dom_sf"/>
</dbReference>
<dbReference type="InterPro" id="IPR039659">
    <property type="entry name" value="SPT5"/>
</dbReference>
<dbReference type="GO" id="GO:0032784">
    <property type="term" value="P:regulation of DNA-templated transcription elongation"/>
    <property type="evidence" value="ECO:0007669"/>
    <property type="project" value="InterPro"/>
</dbReference>
<comment type="similarity">
    <text evidence="2">Belongs to the SPT5 family.</text>
</comment>
<dbReference type="InterPro" id="IPR041978">
    <property type="entry name" value="KOW_Spt5_5"/>
</dbReference>
<evidence type="ECO:0000256" key="3">
    <source>
        <dbReference type="ARBA" id="ARBA00020181"/>
    </source>
</evidence>
<evidence type="ECO:0000259" key="13">
    <source>
        <dbReference type="SMART" id="SM00739"/>
    </source>
</evidence>
<evidence type="ECO:0000313" key="17">
    <source>
        <dbReference type="Proteomes" id="UP000799779"/>
    </source>
</evidence>
<evidence type="ECO:0000256" key="8">
    <source>
        <dbReference type="ARBA" id="ARBA00024691"/>
    </source>
</evidence>
<dbReference type="InterPro" id="IPR013149">
    <property type="entry name" value="ADH-like_C"/>
</dbReference>
<dbReference type="InterPro" id="IPR041973">
    <property type="entry name" value="KOW_Spt5_1"/>
</dbReference>
<feature type="compositionally biased region" description="Polar residues" evidence="12">
    <location>
        <begin position="1146"/>
        <end position="1157"/>
    </location>
</feature>
<feature type="domain" description="KOW" evidence="13">
    <location>
        <begin position="857"/>
        <end position="885"/>
    </location>
</feature>